<evidence type="ECO:0000313" key="2">
    <source>
        <dbReference type="Ensembl" id="ENSDARP00000129057"/>
    </source>
</evidence>
<dbReference type="GeneTree" id="ENSGT00510000051675"/>
<dbReference type="GeneID" id="100331329"/>
<feature type="transmembrane region" description="Helical" evidence="1">
    <location>
        <begin position="145"/>
        <end position="166"/>
    </location>
</feature>
<feature type="transmembrane region" description="Helical" evidence="1">
    <location>
        <begin position="78"/>
        <end position="95"/>
    </location>
</feature>
<evidence type="ECO:0000313" key="5">
    <source>
        <dbReference type="ZFIN" id="ZDB-GENE-080829-14"/>
    </source>
</evidence>
<dbReference type="EMBL" id="CU856271">
    <property type="status" value="NOT_ANNOTATED_CDS"/>
    <property type="molecule type" value="Genomic_DNA"/>
</dbReference>
<keyword evidence="1" id="KW-1133">Transmembrane helix</keyword>
<dbReference type="RefSeq" id="XP_073763634.1">
    <property type="nucleotide sequence ID" value="XM_073907533.1"/>
</dbReference>
<organism evidence="2">
    <name type="scientific">Danio rerio</name>
    <name type="common">Zebrafish</name>
    <name type="synonym">Brachydanio rerio</name>
    <dbReference type="NCBI Taxonomy" id="7955"/>
    <lineage>
        <taxon>Eukaryota</taxon>
        <taxon>Metazoa</taxon>
        <taxon>Chordata</taxon>
        <taxon>Craniata</taxon>
        <taxon>Vertebrata</taxon>
        <taxon>Euteleostomi</taxon>
        <taxon>Actinopterygii</taxon>
        <taxon>Neopterygii</taxon>
        <taxon>Teleostei</taxon>
        <taxon>Ostariophysi</taxon>
        <taxon>Cypriniformes</taxon>
        <taxon>Danionidae</taxon>
        <taxon>Danioninae</taxon>
        <taxon>Danio</taxon>
    </lineage>
</organism>
<dbReference type="AlphaFoldDB" id="A0A8M3AUR5"/>
<accession>A0A8M3AUR5</accession>
<dbReference type="Bgee" id="ENSDARG00000096874">
    <property type="expression patterns" value="Expressed in pharyngeal gill and 10 other cell types or tissues"/>
</dbReference>
<evidence type="ECO:0000313" key="4">
    <source>
        <dbReference type="RefSeq" id="XP_009301869.1"/>
    </source>
</evidence>
<reference evidence="4" key="3">
    <citation type="submission" date="2025-04" db="UniProtKB">
        <authorList>
            <consortium name="RefSeq"/>
        </authorList>
    </citation>
    <scope>IDENTIFICATION</scope>
    <source>
        <strain evidence="4">Tuebingen</strain>
    </source>
</reference>
<feature type="transmembrane region" description="Helical" evidence="1">
    <location>
        <begin position="102"/>
        <end position="125"/>
    </location>
</feature>
<evidence type="ECO:0000313" key="3">
    <source>
        <dbReference type="Proteomes" id="UP000000437"/>
    </source>
</evidence>
<name>A0A8M3AUR5_DANRE</name>
<keyword evidence="1" id="KW-0472">Membrane</keyword>
<dbReference type="RefSeq" id="XP_073763632.1">
    <property type="nucleotide sequence ID" value="XM_073907531.1"/>
</dbReference>
<dbReference type="Ensembl" id="ENSDART00000154597.2">
    <property type="protein sequence ID" value="ENSDARP00000129057.1"/>
    <property type="gene ID" value="ENSDARG00000096874.2"/>
</dbReference>
<dbReference type="AGR" id="ZFIN:ZDB-GENE-080829-14"/>
<dbReference type="STRING" id="7955.ENSDARP00000129057"/>
<accession>X1WFQ3</accession>
<dbReference type="OrthoDB" id="10071849at2759"/>
<evidence type="ECO:0000256" key="1">
    <source>
        <dbReference type="SAM" id="Phobius"/>
    </source>
</evidence>
<sequence length="194" mass="21284">MSLSVCQDDGTIVITISTNPKSKWPILCQILGTLCYSPVCSESQNSKTKMMNNYTALGIVQVIVGILSLGTGNQFLRFWLGSVFLMVGIVTVVAVRFPSDFLLLTAAVLNTVSALLAMMGLAFSASDMASDTTNNNWITRALLDIAMIIFLVLQFCVTLSFSVLTLKEICEKNTVKHLEFYKPLKEELTVSHLC</sequence>
<feature type="transmembrane region" description="Helical" evidence="1">
    <location>
        <begin position="54"/>
        <end position="72"/>
    </location>
</feature>
<dbReference type="OMA" id="QMCVCIS"/>
<protein>
    <submittedName>
        <fullName evidence="2">Transmembrane protein 176l.3b</fullName>
    </submittedName>
    <submittedName>
        <fullName evidence="4">Uncharacterized protein tmem176l.3b</fullName>
    </submittedName>
</protein>
<dbReference type="CTD" id="100331329"/>
<reference evidence="2 3" key="1">
    <citation type="journal article" date="2013" name="Nature">
        <title>The zebrafish reference genome sequence and its relationship to the human genome.</title>
        <authorList>
            <consortium name="Genome Reference Consortium Zebrafish"/>
            <person name="Howe K."/>
            <person name="Clark M.D."/>
            <person name="Torroja C.F."/>
            <person name="Torrance J."/>
            <person name="Berthelot C."/>
            <person name="Muffato M."/>
            <person name="Collins J.E."/>
            <person name="Humphray S."/>
            <person name="McLaren K."/>
            <person name="Matthews L."/>
            <person name="McLaren S."/>
            <person name="Sealy I."/>
            <person name="Caccamo M."/>
            <person name="Churcher C."/>
            <person name="Scott C."/>
            <person name="Barrett J.C."/>
            <person name="Koch R."/>
            <person name="Rauch G.J."/>
            <person name="White S."/>
            <person name="Chow W."/>
            <person name="Kilian B."/>
            <person name="Quintais L.T."/>
            <person name="Guerra-Assuncao J.A."/>
            <person name="Zhou Y."/>
            <person name="Gu Y."/>
            <person name="Yen J."/>
            <person name="Vogel J.H."/>
            <person name="Eyre T."/>
            <person name="Redmond S."/>
            <person name="Banerjee R."/>
            <person name="Chi J."/>
            <person name="Fu B."/>
            <person name="Langley E."/>
            <person name="Maguire S.F."/>
            <person name="Laird G.K."/>
            <person name="Lloyd D."/>
            <person name="Kenyon E."/>
            <person name="Donaldson S."/>
            <person name="Sehra H."/>
            <person name="Almeida-King J."/>
            <person name="Loveland J."/>
            <person name="Trevanion S."/>
            <person name="Jones M."/>
            <person name="Quail M."/>
            <person name="Willey D."/>
            <person name="Hunt A."/>
            <person name="Burton J."/>
            <person name="Sims S."/>
            <person name="McLay K."/>
            <person name="Plumb B."/>
            <person name="Davis J."/>
            <person name="Clee C."/>
            <person name="Oliver K."/>
            <person name="Clark R."/>
            <person name="Riddle C."/>
            <person name="Elliot D."/>
            <person name="Eliott D."/>
            <person name="Threadgold G."/>
            <person name="Harden G."/>
            <person name="Ware D."/>
            <person name="Begum S."/>
            <person name="Mortimore B."/>
            <person name="Mortimer B."/>
            <person name="Kerry G."/>
            <person name="Heath P."/>
            <person name="Phillimore B."/>
            <person name="Tracey A."/>
            <person name="Corby N."/>
            <person name="Dunn M."/>
            <person name="Johnson C."/>
            <person name="Wood J."/>
            <person name="Clark S."/>
            <person name="Pelan S."/>
            <person name="Griffiths G."/>
            <person name="Smith M."/>
            <person name="Glithero R."/>
            <person name="Howden P."/>
            <person name="Barker N."/>
            <person name="Lloyd C."/>
            <person name="Stevens C."/>
            <person name="Harley J."/>
            <person name="Holt K."/>
            <person name="Panagiotidis G."/>
            <person name="Lovell J."/>
            <person name="Beasley H."/>
            <person name="Henderson C."/>
            <person name="Gordon D."/>
            <person name="Auger K."/>
            <person name="Wright D."/>
            <person name="Collins J."/>
            <person name="Raisen C."/>
            <person name="Dyer L."/>
            <person name="Leung K."/>
            <person name="Robertson L."/>
            <person name="Ambridge K."/>
            <person name="Leongamornlert D."/>
            <person name="McGuire S."/>
            <person name="Gilderthorp R."/>
            <person name="Griffiths C."/>
            <person name="Manthravadi D."/>
            <person name="Nichol S."/>
            <person name="Barker G."/>
            <person name="Whitehead S."/>
            <person name="Kay M."/>
            <person name="Brown J."/>
            <person name="Murnane C."/>
            <person name="Gray E."/>
            <person name="Humphries M."/>
            <person name="Sycamore N."/>
            <person name="Barker D."/>
            <person name="Saunders D."/>
            <person name="Wallis J."/>
            <person name="Babbage A."/>
            <person name="Hammond S."/>
            <person name="Mashreghi-Mohammadi M."/>
            <person name="Barr L."/>
            <person name="Martin S."/>
            <person name="Wray P."/>
            <person name="Ellington A."/>
            <person name="Matthews N."/>
            <person name="Ellwood M."/>
            <person name="Woodmansey R."/>
            <person name="Clark G."/>
            <person name="Cooper J."/>
            <person name="Cooper J."/>
            <person name="Tromans A."/>
            <person name="Grafham D."/>
            <person name="Skuce C."/>
            <person name="Pandian R."/>
            <person name="Andrews R."/>
            <person name="Harrison E."/>
            <person name="Kimberley A."/>
            <person name="Garnett J."/>
            <person name="Fosker N."/>
            <person name="Hall R."/>
            <person name="Garner P."/>
            <person name="Kelly D."/>
            <person name="Bird C."/>
            <person name="Palmer S."/>
            <person name="Gehring I."/>
            <person name="Berger A."/>
            <person name="Dooley C.M."/>
            <person name="Ersan-Urun Z."/>
            <person name="Eser C."/>
            <person name="Geiger H."/>
            <person name="Geisler M."/>
            <person name="Karotki L."/>
            <person name="Kirn A."/>
            <person name="Konantz J."/>
            <person name="Konantz M."/>
            <person name="Oberlander M."/>
            <person name="Rudolph-Geiger S."/>
            <person name="Teucke M."/>
            <person name="Lanz C."/>
            <person name="Raddatz G."/>
            <person name="Osoegawa K."/>
            <person name="Zhu B."/>
            <person name="Rapp A."/>
            <person name="Widaa S."/>
            <person name="Langford C."/>
            <person name="Yang F."/>
            <person name="Schuster S.C."/>
            <person name="Carter N.P."/>
            <person name="Harrow J."/>
            <person name="Ning Z."/>
            <person name="Herrero J."/>
            <person name="Searle S.M."/>
            <person name="Enright A."/>
            <person name="Geisler R."/>
            <person name="Plasterk R.H."/>
            <person name="Lee C."/>
            <person name="Westerfield M."/>
            <person name="de Jong P.J."/>
            <person name="Zon L.I."/>
            <person name="Postlethwait J.H."/>
            <person name="Nusslein-Volhard C."/>
            <person name="Hubbard T.J."/>
            <person name="Roest Crollius H."/>
            <person name="Rogers J."/>
            <person name="Stemple D.L."/>
        </authorList>
    </citation>
    <scope>NUCLEOTIDE SEQUENCE [LARGE SCALE GENOMIC DNA]</scope>
    <source>
        <strain evidence="2">Tuebingen</strain>
    </source>
</reference>
<dbReference type="RefSeq" id="XP_073763633.1">
    <property type="nucleotide sequence ID" value="XM_073907532.1"/>
</dbReference>
<keyword evidence="3" id="KW-1185">Reference proteome</keyword>
<dbReference type="ZFIN" id="ZDB-GENE-080829-14">
    <property type="gene designation" value="tmem176l.3b"/>
</dbReference>
<dbReference type="Proteomes" id="UP000000437">
    <property type="component" value="Chromosome 7"/>
</dbReference>
<dbReference type="HOGENOM" id="CLU_069150_0_0_1"/>
<proteinExistence type="predicted"/>
<dbReference type="PaxDb" id="7955-ENSDARP00000129057"/>
<keyword evidence="1" id="KW-0812">Transmembrane</keyword>
<reference evidence="2" key="2">
    <citation type="submission" date="2014-03" db="UniProtKB">
        <authorList>
            <consortium name="Ensembl"/>
        </authorList>
    </citation>
    <scope>IDENTIFICATION</scope>
    <source>
        <strain evidence="2">Tuebingen</strain>
    </source>
</reference>
<gene>
    <name evidence="2 4 5" type="primary">tmem176l.3b</name>
</gene>
<dbReference type="RefSeq" id="XP_009301869.1">
    <property type="nucleotide sequence ID" value="XM_009303594.4"/>
</dbReference>
<dbReference type="PANTHER" id="PTHR23320">
    <property type="entry name" value="MEMBRANE-SPANNING 4-DOMAINS SUBFAMILY A MS4A -RELATED"/>
    <property type="match status" value="1"/>
</dbReference>
<dbReference type="PANTHER" id="PTHR23320:SF125">
    <property type="entry name" value="TRANSMEMBRANE PROTEIN 176L.1-RELATED"/>
    <property type="match status" value="1"/>
</dbReference>
<dbReference type="InterPro" id="IPR030417">
    <property type="entry name" value="MS4A"/>
</dbReference>